<dbReference type="Proteomes" id="UP000293347">
    <property type="component" value="Unassembled WGS sequence"/>
</dbReference>
<accession>A0A4R0NV73</accession>
<dbReference type="PANTHER" id="PTHR34978:SF3">
    <property type="entry name" value="SLR0241 PROTEIN"/>
    <property type="match status" value="1"/>
</dbReference>
<dbReference type="OrthoDB" id="649093at2"/>
<dbReference type="InterPro" id="IPR052173">
    <property type="entry name" value="Beta-lactam_resp_regulator"/>
</dbReference>
<dbReference type="Pfam" id="PF05569">
    <property type="entry name" value="Peptidase_M56"/>
    <property type="match status" value="1"/>
</dbReference>
<keyword evidence="4" id="KW-1185">Reference proteome</keyword>
<dbReference type="EMBL" id="SJSL01000001">
    <property type="protein sequence ID" value="TCD03435.1"/>
    <property type="molecule type" value="Genomic_DNA"/>
</dbReference>
<comment type="caution">
    <text evidence="3">The sequence shown here is derived from an EMBL/GenBank/DDBJ whole genome shotgun (WGS) entry which is preliminary data.</text>
</comment>
<gene>
    <name evidence="3" type="ORF">EZ437_05555</name>
</gene>
<dbReference type="PANTHER" id="PTHR34978">
    <property type="entry name" value="POSSIBLE SENSOR-TRANSDUCER PROTEIN BLAR"/>
    <property type="match status" value="1"/>
</dbReference>
<evidence type="ECO:0000313" key="4">
    <source>
        <dbReference type="Proteomes" id="UP000293347"/>
    </source>
</evidence>
<reference evidence="3 4" key="1">
    <citation type="submission" date="2019-02" db="EMBL/GenBank/DDBJ databases">
        <title>Pedobacter sp. RP-1-14 sp. nov., isolated from Arctic soil.</title>
        <authorList>
            <person name="Dahal R.H."/>
        </authorList>
    </citation>
    <scope>NUCLEOTIDE SEQUENCE [LARGE SCALE GENOMIC DNA]</scope>
    <source>
        <strain evidence="3 4">RP-1-14</strain>
    </source>
</reference>
<dbReference type="InterPro" id="IPR008756">
    <property type="entry name" value="Peptidase_M56"/>
</dbReference>
<proteinExistence type="predicted"/>
<organism evidence="3 4">
    <name type="scientific">Pedobacter psychroterrae</name>
    <dbReference type="NCBI Taxonomy" id="2530453"/>
    <lineage>
        <taxon>Bacteria</taxon>
        <taxon>Pseudomonadati</taxon>
        <taxon>Bacteroidota</taxon>
        <taxon>Sphingobacteriia</taxon>
        <taxon>Sphingobacteriales</taxon>
        <taxon>Sphingobacteriaceae</taxon>
        <taxon>Pedobacter</taxon>
    </lineage>
</organism>
<feature type="transmembrane region" description="Helical" evidence="1">
    <location>
        <begin position="6"/>
        <end position="24"/>
    </location>
</feature>
<sequence length="636" mass="71233">MEWLTYLLKVSVCMGLFYLVYHLLLKKLTFFSLNRWYLLSTLLLSFAVPLLEIQVRISQAADKEPVAVVQPEVRMSLVEGMTTISGSEPQITHHTVQPSFIDQLSWESFVTFLYWAIAMVIFITMLWQAAQLISHSRKVSDSFGRLKVVYKSSGFTNCSFLHYVFVDRSLAEDAMAAVVNHESIHATRYHSIDKILLNVCKILLWFSPPIYFYAKALEEVHEYEADKETSILMGNAVYANLLLTMAVSNRREPLVHSFVKNPIKARISMLFTNQSKNMNKLTYLSLIPAGMALVWLFSVKEVYAQGGTLSKAQVITIKGDSKNAPLLISAALSDTKPQAAKPSATAPVQVTDKEPPLRLVDYAVLGEDPLVIIDGKKYTAEILTRISPACVKSSRFSRDKAEITTKDGRIEFATKADIATAKIRLKMKANGKFYNRYKVTMGGKTYDEILIRTDASSLQVNYPKDYRVMLCIEGKVYTEEEAKNLPGITAFNITGLKCRYADDDPEVKAKYGDKCDVLFDISRIKVAPDKEIVVTRNQASSFGEDAVGRFFYSAKDSTIVNHNQGVLTLYGEAKIQNSKVDLTAEKISLDKPSRIALAENVSYKVNGKTGKAPYARFDLYKGTFEILGDIPGISPE</sequence>
<feature type="transmembrane region" description="Helical" evidence="1">
    <location>
        <begin position="281"/>
        <end position="298"/>
    </location>
</feature>
<keyword evidence="1" id="KW-0812">Transmembrane</keyword>
<dbReference type="RefSeq" id="WP_131594054.1">
    <property type="nucleotide sequence ID" value="NZ_SJSL01000001.1"/>
</dbReference>
<evidence type="ECO:0000256" key="1">
    <source>
        <dbReference type="SAM" id="Phobius"/>
    </source>
</evidence>
<keyword evidence="1" id="KW-0472">Membrane</keyword>
<name>A0A4R0NV73_9SPHI</name>
<protein>
    <recommendedName>
        <fullName evidence="2">Peptidase M56 domain-containing protein</fullName>
    </recommendedName>
</protein>
<dbReference type="AlphaFoldDB" id="A0A4R0NV73"/>
<keyword evidence="1" id="KW-1133">Transmembrane helix</keyword>
<feature type="transmembrane region" description="Helical" evidence="1">
    <location>
        <begin position="36"/>
        <end position="55"/>
    </location>
</feature>
<feature type="transmembrane region" description="Helical" evidence="1">
    <location>
        <begin position="112"/>
        <end position="130"/>
    </location>
</feature>
<evidence type="ECO:0000259" key="2">
    <source>
        <dbReference type="Pfam" id="PF05569"/>
    </source>
</evidence>
<feature type="domain" description="Peptidase M56" evidence="2">
    <location>
        <begin position="167"/>
        <end position="270"/>
    </location>
</feature>
<evidence type="ECO:0000313" key="3">
    <source>
        <dbReference type="EMBL" id="TCD03435.1"/>
    </source>
</evidence>